<name>A0AAV8UY70_9RHOD</name>
<proteinExistence type="predicted"/>
<keyword evidence="1" id="KW-0732">Signal</keyword>
<evidence type="ECO:0000256" key="1">
    <source>
        <dbReference type="SAM" id="SignalP"/>
    </source>
</evidence>
<gene>
    <name evidence="2" type="ORF">NDN08_002780</name>
</gene>
<reference evidence="2 3" key="1">
    <citation type="journal article" date="2023" name="Nat. Commun.">
        <title>Origin of minicircular mitochondrial genomes in red algae.</title>
        <authorList>
            <person name="Lee Y."/>
            <person name="Cho C.H."/>
            <person name="Lee Y.M."/>
            <person name="Park S.I."/>
            <person name="Yang J.H."/>
            <person name="West J.A."/>
            <person name="Bhattacharya D."/>
            <person name="Yoon H.S."/>
        </authorList>
    </citation>
    <scope>NUCLEOTIDE SEQUENCE [LARGE SCALE GENOMIC DNA]</scope>
    <source>
        <strain evidence="2 3">CCMP1338</strain>
        <tissue evidence="2">Whole cell</tissue>
    </source>
</reference>
<evidence type="ECO:0000313" key="3">
    <source>
        <dbReference type="Proteomes" id="UP001157974"/>
    </source>
</evidence>
<dbReference type="AlphaFoldDB" id="A0AAV8UY70"/>
<feature type="signal peptide" evidence="1">
    <location>
        <begin position="1"/>
        <end position="20"/>
    </location>
</feature>
<feature type="chain" id="PRO_5043552501" evidence="1">
    <location>
        <begin position="21"/>
        <end position="735"/>
    </location>
</feature>
<dbReference type="Proteomes" id="UP001157974">
    <property type="component" value="Unassembled WGS sequence"/>
</dbReference>
<accession>A0AAV8UY70</accession>
<keyword evidence="3" id="KW-1185">Reference proteome</keyword>
<organism evidence="2 3">
    <name type="scientific">Rhodosorus marinus</name>
    <dbReference type="NCBI Taxonomy" id="101924"/>
    <lineage>
        <taxon>Eukaryota</taxon>
        <taxon>Rhodophyta</taxon>
        <taxon>Stylonematophyceae</taxon>
        <taxon>Stylonematales</taxon>
        <taxon>Stylonemataceae</taxon>
        <taxon>Rhodosorus</taxon>
    </lineage>
</organism>
<sequence>MHRFAAFVLMSMVVLKLTAGATTCDADPKKGLFGYEGACFALLDGDGVKHGEVCTSTVLRTKGMCLRAKFTVENTDSSLLKLRGGLHKKGDPVTRKWSRYTRKRTVASLNSPYLPNASLAFCPSQISVLEIPCCGSDLEFLGFAVISVPGPDSDSDRMQVKAYVSPQTTTAEDICRERKSGGGRDEFLCTLKLTCDSCPKSACSDSGMCVSLGNYACGDLEEVFTDPDTGACGCRCDPSKNDVGGIDPSDNSCQCEEVTCEENECFDPIQGCLSLESSAFCDALAPGSLLYKDDDGNCSCCPQGSCVSVGSNAGDSDAGGIKCITEADFGLDCMFSSAITDSEGLCQCCTAHPDHCFDTDQQRCVGVVERKVVCDAEAAADPFGRQFEPAKNAGACECCSGVGQNGNSCVDADQQCVSRQAFSSTNCNGLFPHTDASGNCGCCRTSVGEDQCITFGQCFDNDKFAAEFCSSGFAEPDENGFCHCVSRCPVDQCVDDSDTCVSVSSDSAKATCASSPKIPQHFVAVKNENTERCECCGADPSNCVNLDGGIDNATCVSTSAYSSTTCSSSEVVFTDGGQCGCCKVAGDSADSCFLPGETGSSRQCTKLADFKSPSCGNPYADVQQNYECRCCDSVDNCVTPNGECQPIASGSAVFLTCPGFSQGIVFLDEDEPGKCQCCGDHENTCINFRTNSCDTLDRYLSLRRALELARVSIVLKTIAWNQRPVHVKRACGVNT</sequence>
<comment type="caution">
    <text evidence="2">The sequence shown here is derived from an EMBL/GenBank/DDBJ whole genome shotgun (WGS) entry which is preliminary data.</text>
</comment>
<evidence type="ECO:0000313" key="2">
    <source>
        <dbReference type="EMBL" id="KAJ8906287.1"/>
    </source>
</evidence>
<dbReference type="EMBL" id="JAMWBK010000003">
    <property type="protein sequence ID" value="KAJ8906287.1"/>
    <property type="molecule type" value="Genomic_DNA"/>
</dbReference>
<protein>
    <submittedName>
        <fullName evidence="2">Uncharacterized protein</fullName>
    </submittedName>
</protein>